<keyword evidence="1" id="KW-1133">Transmembrane helix</keyword>
<dbReference type="RefSeq" id="WP_037281686.1">
    <property type="nucleotide sequence ID" value="NZ_KK088593.1"/>
</dbReference>
<sequence length="149" mass="16306">MYDKFKLATRVGTLILLSHIVVSIYLWFVELPNAATVKEITFPVTIIYALGFVNWMIANQKRLVGEPVNQGYVSMVTIVAIAMIVPHIALPLLFYPMHLTVDQLNGGFLFLESAFGAMFALVFSDLFEKKTEASAAATAGVATPNPANP</sequence>
<evidence type="ECO:0000313" key="3">
    <source>
        <dbReference type="Proteomes" id="UP000019666"/>
    </source>
</evidence>
<name>A0A017HT14_9RHOB</name>
<keyword evidence="1" id="KW-0812">Transmembrane</keyword>
<dbReference type="STRING" id="442562.Rumeso_00788"/>
<gene>
    <name evidence="2" type="ORF">Rumeso_00788</name>
</gene>
<reference evidence="2 3" key="1">
    <citation type="submission" date="2013-02" db="EMBL/GenBank/DDBJ databases">
        <authorList>
            <person name="Fiebig A."/>
            <person name="Goeker M."/>
            <person name="Klenk H.-P.P."/>
        </authorList>
    </citation>
    <scope>NUCLEOTIDE SEQUENCE [LARGE SCALE GENOMIC DNA]</scope>
    <source>
        <strain evidence="2 3">DSM 19309</strain>
    </source>
</reference>
<evidence type="ECO:0008006" key="4">
    <source>
        <dbReference type="Google" id="ProtNLM"/>
    </source>
</evidence>
<feature type="transmembrane region" description="Helical" evidence="1">
    <location>
        <begin position="40"/>
        <end position="59"/>
    </location>
</feature>
<dbReference type="Proteomes" id="UP000019666">
    <property type="component" value="Unassembled WGS sequence"/>
</dbReference>
<accession>A0A017HT14</accession>
<organism evidence="2 3">
    <name type="scientific">Rubellimicrobium mesophilum DSM 19309</name>
    <dbReference type="NCBI Taxonomy" id="442562"/>
    <lineage>
        <taxon>Bacteria</taxon>
        <taxon>Pseudomonadati</taxon>
        <taxon>Pseudomonadota</taxon>
        <taxon>Alphaproteobacteria</taxon>
        <taxon>Rhodobacterales</taxon>
        <taxon>Roseobacteraceae</taxon>
        <taxon>Rubellimicrobium</taxon>
    </lineage>
</organism>
<protein>
    <recommendedName>
        <fullName evidence="4">Transmembrane protein</fullName>
    </recommendedName>
</protein>
<comment type="caution">
    <text evidence="2">The sequence shown here is derived from an EMBL/GenBank/DDBJ whole genome shotgun (WGS) entry which is preliminary data.</text>
</comment>
<keyword evidence="3" id="KW-1185">Reference proteome</keyword>
<evidence type="ECO:0000256" key="1">
    <source>
        <dbReference type="SAM" id="Phobius"/>
    </source>
</evidence>
<proteinExistence type="predicted"/>
<dbReference type="HOGENOM" id="CLU_1748303_0_0_5"/>
<feature type="transmembrane region" description="Helical" evidence="1">
    <location>
        <begin position="7"/>
        <end position="28"/>
    </location>
</feature>
<dbReference type="AlphaFoldDB" id="A0A017HT14"/>
<evidence type="ECO:0000313" key="2">
    <source>
        <dbReference type="EMBL" id="EYD77622.1"/>
    </source>
</evidence>
<keyword evidence="1" id="KW-0472">Membrane</keyword>
<dbReference type="EMBL" id="AOSK01000024">
    <property type="protein sequence ID" value="EYD77622.1"/>
    <property type="molecule type" value="Genomic_DNA"/>
</dbReference>
<feature type="transmembrane region" description="Helical" evidence="1">
    <location>
        <begin position="71"/>
        <end position="95"/>
    </location>
</feature>
<feature type="transmembrane region" description="Helical" evidence="1">
    <location>
        <begin position="107"/>
        <end position="127"/>
    </location>
</feature>